<feature type="compositionally biased region" description="Basic and acidic residues" evidence="1">
    <location>
        <begin position="87"/>
        <end position="109"/>
    </location>
</feature>
<dbReference type="Pfam" id="PF20089">
    <property type="entry name" value="DUF6481"/>
    <property type="match status" value="1"/>
</dbReference>
<dbReference type="InterPro" id="IPR045510">
    <property type="entry name" value="DUF6481"/>
</dbReference>
<dbReference type="Proteomes" id="UP000245073">
    <property type="component" value="Unassembled WGS sequence"/>
</dbReference>
<evidence type="ECO:0000313" key="3">
    <source>
        <dbReference type="Proteomes" id="UP000245073"/>
    </source>
</evidence>
<dbReference type="RefSeq" id="WP_109099900.1">
    <property type="nucleotide sequence ID" value="NZ_QDKQ01000024.1"/>
</dbReference>
<reference evidence="2 3" key="1">
    <citation type="submission" date="2018-04" db="EMBL/GenBank/DDBJ databases">
        <title>The genome sequence of Caulobacter sp. 744.</title>
        <authorList>
            <person name="Gao J."/>
            <person name="Sun J."/>
        </authorList>
    </citation>
    <scope>NUCLEOTIDE SEQUENCE [LARGE SCALE GENOMIC DNA]</scope>
    <source>
        <strain evidence="2 3">774</strain>
    </source>
</reference>
<keyword evidence="3" id="KW-1185">Reference proteome</keyword>
<protein>
    <submittedName>
        <fullName evidence="2">Uncharacterized protein</fullName>
    </submittedName>
</protein>
<evidence type="ECO:0000256" key="1">
    <source>
        <dbReference type="SAM" id="MobiDB-lite"/>
    </source>
</evidence>
<dbReference type="EMBL" id="QDKQ01000024">
    <property type="protein sequence ID" value="PVM92794.1"/>
    <property type="molecule type" value="Genomic_DNA"/>
</dbReference>
<organism evidence="2 3">
    <name type="scientific">Caulobacter endophyticus</name>
    <dbReference type="NCBI Taxonomy" id="2172652"/>
    <lineage>
        <taxon>Bacteria</taxon>
        <taxon>Pseudomonadati</taxon>
        <taxon>Pseudomonadota</taxon>
        <taxon>Alphaproteobacteria</taxon>
        <taxon>Caulobacterales</taxon>
        <taxon>Caulobacteraceae</taxon>
        <taxon>Caulobacter</taxon>
    </lineage>
</organism>
<feature type="region of interest" description="Disordered" evidence="1">
    <location>
        <begin position="84"/>
        <end position="116"/>
    </location>
</feature>
<sequence length="116" mass="12369">MANAPHDNFADRLSAAAAARRVLIAAFKPKPSQPAIGPIDRAGERAAHLKQVRNDRAETKAVRKAATLADQEAAARAIADLEAEAPGAKHGERKVLSAAEAKAKRDARYAARQARR</sequence>
<gene>
    <name evidence="2" type="ORF">DDF67_05130</name>
</gene>
<name>A0A2T9KA00_9CAUL</name>
<comment type="caution">
    <text evidence="2">The sequence shown here is derived from an EMBL/GenBank/DDBJ whole genome shotgun (WGS) entry which is preliminary data.</text>
</comment>
<proteinExistence type="predicted"/>
<accession>A0A2T9KA00</accession>
<dbReference type="AlphaFoldDB" id="A0A2T9KA00"/>
<evidence type="ECO:0000313" key="2">
    <source>
        <dbReference type="EMBL" id="PVM92794.1"/>
    </source>
</evidence>